<proteinExistence type="predicted"/>
<comment type="caution">
    <text evidence="1">The sequence shown here is derived from an EMBL/GenBank/DDBJ whole genome shotgun (WGS) entry which is preliminary data.</text>
</comment>
<organism evidence="1 2">
    <name type="scientific">Hibiscus sabdariffa</name>
    <name type="common">roselle</name>
    <dbReference type="NCBI Taxonomy" id="183260"/>
    <lineage>
        <taxon>Eukaryota</taxon>
        <taxon>Viridiplantae</taxon>
        <taxon>Streptophyta</taxon>
        <taxon>Embryophyta</taxon>
        <taxon>Tracheophyta</taxon>
        <taxon>Spermatophyta</taxon>
        <taxon>Magnoliopsida</taxon>
        <taxon>eudicotyledons</taxon>
        <taxon>Gunneridae</taxon>
        <taxon>Pentapetalae</taxon>
        <taxon>rosids</taxon>
        <taxon>malvids</taxon>
        <taxon>Malvales</taxon>
        <taxon>Malvaceae</taxon>
        <taxon>Malvoideae</taxon>
        <taxon>Hibiscus</taxon>
    </lineage>
</organism>
<accession>A0ABR2S0C3</accession>
<reference evidence="1 2" key="1">
    <citation type="journal article" date="2024" name="G3 (Bethesda)">
        <title>Genome assembly of Hibiscus sabdariffa L. provides insights into metabolisms of medicinal natural products.</title>
        <authorList>
            <person name="Kim T."/>
        </authorList>
    </citation>
    <scope>NUCLEOTIDE SEQUENCE [LARGE SCALE GENOMIC DNA]</scope>
    <source>
        <strain evidence="1">TK-2024</strain>
        <tissue evidence="1">Old leaves</tissue>
    </source>
</reference>
<dbReference type="EMBL" id="JBBPBN010000019">
    <property type="protein sequence ID" value="KAK9018545.1"/>
    <property type="molecule type" value="Genomic_DNA"/>
</dbReference>
<keyword evidence="2" id="KW-1185">Reference proteome</keyword>
<evidence type="ECO:0000313" key="1">
    <source>
        <dbReference type="EMBL" id="KAK9018545.1"/>
    </source>
</evidence>
<sequence>MKDSIVASLSNLVRVTQSISFSSTSCDHYVASPIELEGGSCSCVHSSTLDLDLEANNDVSFNESTEDNSNVVDDSLTCQSPLHDATLFEPTIKPTESLHAHNMDLETTSSIDPCCE</sequence>
<dbReference type="PROSITE" id="PS51257">
    <property type="entry name" value="PROKAR_LIPOPROTEIN"/>
    <property type="match status" value="1"/>
</dbReference>
<dbReference type="Proteomes" id="UP001396334">
    <property type="component" value="Unassembled WGS sequence"/>
</dbReference>
<protein>
    <submittedName>
        <fullName evidence="1">Uncharacterized protein</fullName>
    </submittedName>
</protein>
<name>A0ABR2S0C3_9ROSI</name>
<evidence type="ECO:0000313" key="2">
    <source>
        <dbReference type="Proteomes" id="UP001396334"/>
    </source>
</evidence>
<gene>
    <name evidence="1" type="ORF">V6N11_001517</name>
</gene>